<proteinExistence type="predicted"/>
<evidence type="ECO:0000313" key="3">
    <source>
        <dbReference type="EMBL" id="CAL1387488.1"/>
    </source>
</evidence>
<organism evidence="3 4">
    <name type="scientific">Linum trigynum</name>
    <dbReference type="NCBI Taxonomy" id="586398"/>
    <lineage>
        <taxon>Eukaryota</taxon>
        <taxon>Viridiplantae</taxon>
        <taxon>Streptophyta</taxon>
        <taxon>Embryophyta</taxon>
        <taxon>Tracheophyta</taxon>
        <taxon>Spermatophyta</taxon>
        <taxon>Magnoliopsida</taxon>
        <taxon>eudicotyledons</taxon>
        <taxon>Gunneridae</taxon>
        <taxon>Pentapetalae</taxon>
        <taxon>rosids</taxon>
        <taxon>fabids</taxon>
        <taxon>Malpighiales</taxon>
        <taxon>Linaceae</taxon>
        <taxon>Linum</taxon>
    </lineage>
</organism>
<dbReference type="AlphaFoldDB" id="A0AAV2EPG2"/>
<accession>A0AAV2EPG2</accession>
<dbReference type="Proteomes" id="UP001497516">
    <property type="component" value="Chromosome 5"/>
</dbReference>
<dbReference type="EMBL" id="OZ034818">
    <property type="protein sequence ID" value="CAL1387488.1"/>
    <property type="molecule type" value="Genomic_DNA"/>
</dbReference>
<protein>
    <recommendedName>
        <fullName evidence="2">Ankyrin repeat domain-containing protein</fullName>
    </recommendedName>
</protein>
<feature type="domain" description="Ankyrin repeat" evidence="2">
    <location>
        <begin position="68"/>
        <end position="132"/>
    </location>
</feature>
<evidence type="ECO:0000259" key="2">
    <source>
        <dbReference type="Pfam" id="PF11904"/>
    </source>
</evidence>
<keyword evidence="4" id="KW-1185">Reference proteome</keyword>
<dbReference type="InterPro" id="IPR055285">
    <property type="entry name" value="ANKRD13_C"/>
</dbReference>
<name>A0AAV2EPG2_9ROSI</name>
<reference evidence="3 4" key="1">
    <citation type="submission" date="2024-04" db="EMBL/GenBank/DDBJ databases">
        <authorList>
            <person name="Fracassetti M."/>
        </authorList>
    </citation>
    <scope>NUCLEOTIDE SEQUENCE [LARGE SCALE GENOMIC DNA]</scope>
</reference>
<gene>
    <name evidence="3" type="ORF">LTRI10_LOCUS28470</name>
</gene>
<sequence length="145" mass="15328">MALEAPSPGGGTPPSTSRAPSSSSSAVSCFLINPRSGSATATSVCTSLAEFDRDPMRRSELPLPIVAVAPGSLLILNCDEQNIHDAFETAEAPLSNSDIIGFCSQTSAYWLGLDVTKAKLVGRTNWRRQEKSKLNGDESNGGCRR</sequence>
<dbReference type="Pfam" id="PF11904">
    <property type="entry name" value="ANKRD13_C"/>
    <property type="match status" value="1"/>
</dbReference>
<feature type="region of interest" description="Disordered" evidence="1">
    <location>
        <begin position="1"/>
        <end position="24"/>
    </location>
</feature>
<feature type="compositionally biased region" description="Low complexity" evidence="1">
    <location>
        <begin position="13"/>
        <end position="24"/>
    </location>
</feature>
<evidence type="ECO:0000256" key="1">
    <source>
        <dbReference type="SAM" id="MobiDB-lite"/>
    </source>
</evidence>
<evidence type="ECO:0000313" key="4">
    <source>
        <dbReference type="Proteomes" id="UP001497516"/>
    </source>
</evidence>